<evidence type="ECO:0000313" key="6">
    <source>
        <dbReference type="EMBL" id="GMS81512.1"/>
    </source>
</evidence>
<keyword evidence="7" id="KW-1185">Reference proteome</keyword>
<comment type="caution">
    <text evidence="6">The sequence shown here is derived from an EMBL/GenBank/DDBJ whole genome shotgun (WGS) entry which is preliminary data.</text>
</comment>
<feature type="domain" description="C-type lectin" evidence="5">
    <location>
        <begin position="173"/>
        <end position="290"/>
    </location>
</feature>
<evidence type="ECO:0000256" key="2">
    <source>
        <dbReference type="PROSITE-ProRule" id="PRU00059"/>
    </source>
</evidence>
<feature type="signal peptide" evidence="3">
    <location>
        <begin position="1"/>
        <end position="16"/>
    </location>
</feature>
<dbReference type="InterPro" id="IPR016187">
    <property type="entry name" value="CTDL_fold"/>
</dbReference>
<dbReference type="InterPro" id="IPR001304">
    <property type="entry name" value="C-type_lectin-like"/>
</dbReference>
<dbReference type="SMART" id="SM00042">
    <property type="entry name" value="CUB"/>
    <property type="match status" value="1"/>
</dbReference>
<proteinExistence type="predicted"/>
<dbReference type="InterPro" id="IPR000859">
    <property type="entry name" value="CUB_dom"/>
</dbReference>
<evidence type="ECO:0000313" key="7">
    <source>
        <dbReference type="Proteomes" id="UP001432027"/>
    </source>
</evidence>
<dbReference type="SUPFAM" id="SSF49854">
    <property type="entry name" value="Spermadhesin, CUB domain"/>
    <property type="match status" value="1"/>
</dbReference>
<sequence>MRRLLLLFIVTELAYSSCREGFTLINNECRGKYVTMEIPFNQALNTTIDKCNEILGQPVIIHDEKDEKYWEPFTVYSNPLFPLGLMCNSVTKMWEWVDGSAVDYKPPTYAPALDQDCTTGFCTWLLKTNPTYDWTYGSCSNHNINTFEIYCSIPLRQPIPSSDGCDNFEDDSDDGLCYQVGGIAESWTDAQMICKKLGANLASIHNQQENSFVRRLAVSKGAVNGVYLGATMSGKGQDFGWVDGTDWDFTNFYPGFPMPGIGDCIAMDTTTTAGQWINIDCTEKLPVACVRQGRAIVDPSCSTDPGVEGTIITSPGFPYIASMPCDFFLTADVGKIVELEIILLEANPFYDYLVIHDKFLGGDMIANLTGILSNVTYTSTSNLMRVSWEPNGGVNVKGLAMIFRGV</sequence>
<accession>A0AAV5SFV6</accession>
<evidence type="ECO:0008006" key="8">
    <source>
        <dbReference type="Google" id="ProtNLM"/>
    </source>
</evidence>
<feature type="chain" id="PRO_5043585361" description="CUB domain-containing protein" evidence="3">
    <location>
        <begin position="17"/>
        <end position="406"/>
    </location>
</feature>
<reference evidence="6" key="1">
    <citation type="submission" date="2023-10" db="EMBL/GenBank/DDBJ databases">
        <title>Genome assembly of Pristionchus species.</title>
        <authorList>
            <person name="Yoshida K."/>
            <person name="Sommer R.J."/>
        </authorList>
    </citation>
    <scope>NUCLEOTIDE SEQUENCE</scope>
    <source>
        <strain evidence="6">RS0144</strain>
    </source>
</reference>
<dbReference type="SMART" id="SM00034">
    <property type="entry name" value="CLECT"/>
    <property type="match status" value="1"/>
</dbReference>
<feature type="domain" description="CUB" evidence="4">
    <location>
        <begin position="301"/>
        <end position="406"/>
    </location>
</feature>
<dbReference type="Proteomes" id="UP001432027">
    <property type="component" value="Unassembled WGS sequence"/>
</dbReference>
<dbReference type="Pfam" id="PF00059">
    <property type="entry name" value="Lectin_C"/>
    <property type="match status" value="1"/>
</dbReference>
<dbReference type="PROSITE" id="PS50041">
    <property type="entry name" value="C_TYPE_LECTIN_2"/>
    <property type="match status" value="1"/>
</dbReference>
<dbReference type="PANTHER" id="PTHR22991">
    <property type="entry name" value="PROTEIN CBG13490"/>
    <property type="match status" value="1"/>
</dbReference>
<evidence type="ECO:0000259" key="5">
    <source>
        <dbReference type="PROSITE" id="PS50041"/>
    </source>
</evidence>
<evidence type="ECO:0000259" key="4">
    <source>
        <dbReference type="PROSITE" id="PS01180"/>
    </source>
</evidence>
<gene>
    <name evidence="6" type="ORF">PENTCL1PPCAC_3687</name>
</gene>
<keyword evidence="3" id="KW-0732">Signal</keyword>
<dbReference type="InterPro" id="IPR016186">
    <property type="entry name" value="C-type_lectin-like/link_sf"/>
</dbReference>
<dbReference type="Gene3D" id="3.10.100.10">
    <property type="entry name" value="Mannose-Binding Protein A, subunit A"/>
    <property type="match status" value="2"/>
</dbReference>
<name>A0AAV5SFV6_9BILA</name>
<dbReference type="EMBL" id="BTSX01000001">
    <property type="protein sequence ID" value="GMS81512.1"/>
    <property type="molecule type" value="Genomic_DNA"/>
</dbReference>
<organism evidence="6 7">
    <name type="scientific">Pristionchus entomophagus</name>
    <dbReference type="NCBI Taxonomy" id="358040"/>
    <lineage>
        <taxon>Eukaryota</taxon>
        <taxon>Metazoa</taxon>
        <taxon>Ecdysozoa</taxon>
        <taxon>Nematoda</taxon>
        <taxon>Chromadorea</taxon>
        <taxon>Rhabditida</taxon>
        <taxon>Rhabditina</taxon>
        <taxon>Diplogasteromorpha</taxon>
        <taxon>Diplogasteroidea</taxon>
        <taxon>Neodiplogasteridae</taxon>
        <taxon>Pristionchus</taxon>
    </lineage>
</organism>
<dbReference type="InterPro" id="IPR018378">
    <property type="entry name" value="C-type_lectin_CS"/>
</dbReference>
<evidence type="ECO:0000256" key="3">
    <source>
        <dbReference type="SAM" id="SignalP"/>
    </source>
</evidence>
<keyword evidence="1" id="KW-1015">Disulfide bond</keyword>
<evidence type="ECO:0000256" key="1">
    <source>
        <dbReference type="ARBA" id="ARBA00023157"/>
    </source>
</evidence>
<dbReference type="CDD" id="cd00037">
    <property type="entry name" value="CLECT"/>
    <property type="match status" value="2"/>
</dbReference>
<dbReference type="SUPFAM" id="SSF56436">
    <property type="entry name" value="C-type lectin-like"/>
    <property type="match status" value="2"/>
</dbReference>
<comment type="caution">
    <text evidence="2">Lacks conserved residue(s) required for the propagation of feature annotation.</text>
</comment>
<dbReference type="PROSITE" id="PS00615">
    <property type="entry name" value="C_TYPE_LECTIN_1"/>
    <property type="match status" value="1"/>
</dbReference>
<dbReference type="InterPro" id="IPR035914">
    <property type="entry name" value="Sperma_CUB_dom_sf"/>
</dbReference>
<dbReference type="PROSITE" id="PS01180">
    <property type="entry name" value="CUB"/>
    <property type="match status" value="1"/>
</dbReference>
<protein>
    <recommendedName>
        <fullName evidence="8">CUB domain-containing protein</fullName>
    </recommendedName>
</protein>
<dbReference type="InterPro" id="IPR050976">
    <property type="entry name" value="Snaclec"/>
</dbReference>
<dbReference type="PANTHER" id="PTHR22991:SF40">
    <property type="entry name" value="PROTEIN CBG13490"/>
    <property type="match status" value="1"/>
</dbReference>
<dbReference type="Gene3D" id="2.60.120.290">
    <property type="entry name" value="Spermadhesin, CUB domain"/>
    <property type="match status" value="1"/>
</dbReference>
<dbReference type="AlphaFoldDB" id="A0AAV5SFV6"/>